<feature type="signal peptide" evidence="2">
    <location>
        <begin position="1"/>
        <end position="19"/>
    </location>
</feature>
<dbReference type="RefSeq" id="WP_146982598.1">
    <property type="nucleotide sequence ID" value="NZ_VOSM01000010.1"/>
</dbReference>
<dbReference type="InterPro" id="IPR001646">
    <property type="entry name" value="5peptide_repeat"/>
</dbReference>
<feature type="region of interest" description="Disordered" evidence="1">
    <location>
        <begin position="19"/>
        <end position="38"/>
    </location>
</feature>
<reference evidence="3 4" key="1">
    <citation type="submission" date="2019-08" db="EMBL/GenBank/DDBJ databases">
        <title>Bradymonadales sp. TMQ4.</title>
        <authorList>
            <person name="Liang Q."/>
        </authorList>
    </citation>
    <scope>NUCLEOTIDE SEQUENCE [LARGE SCALE GENOMIC DNA]</scope>
    <source>
        <strain evidence="3 4">TMQ4</strain>
    </source>
</reference>
<organism evidence="3 4">
    <name type="scientific">Lujinxingia vulgaris</name>
    <dbReference type="NCBI Taxonomy" id="2600176"/>
    <lineage>
        <taxon>Bacteria</taxon>
        <taxon>Deltaproteobacteria</taxon>
        <taxon>Bradymonadales</taxon>
        <taxon>Lujinxingiaceae</taxon>
        <taxon>Lujinxingia</taxon>
    </lineage>
</organism>
<comment type="caution">
    <text evidence="3">The sequence shown here is derived from an EMBL/GenBank/DDBJ whole genome shotgun (WGS) entry which is preliminary data.</text>
</comment>
<evidence type="ECO:0000313" key="3">
    <source>
        <dbReference type="EMBL" id="TXD35135.1"/>
    </source>
</evidence>
<evidence type="ECO:0000256" key="2">
    <source>
        <dbReference type="SAM" id="SignalP"/>
    </source>
</evidence>
<proteinExistence type="predicted"/>
<dbReference type="Gene3D" id="2.160.20.80">
    <property type="entry name" value="E3 ubiquitin-protein ligase SopA"/>
    <property type="match status" value="1"/>
</dbReference>
<sequence>MKNSKILLTTLAATTIACATPAPSSTDPKSASPPAEPPTLAVAEERQAFEGALVDYLRVLTPGESPMEEESHAIFMDEKGPGLRRLIADAEDLFTAAKGDREVFGWHLYRKIQASLNFYCIFPLAVYPEGIPQEAQDEMRESNSASALSGIERHISKFEPFIAEASPSWRVYLQNALQLISTENTSAVEICENTRHLWHPDEFHPFTELVSPEPPTYVDDPDALLARLNPRVPPLTDEEALASPGVVGSQMLTEEALEAMRESDEIFLVFLGGSGCNPSENFARWAAPVFEEHGLIERTYVVSFRHPSTAILQSIYGARLATPTLIALKRGVPVDYRVGGFQEDNIDRYGPNFLIQNGFIDDDVTLERDFREMSADEIRLWLKRSKGVSVFTNLSGVDLQEIAFPHANFSGSILRDADLRGAALPHVNFAHADLTGANLEGADVEGAIWHGATCPDGSMSEEHGGTCEGTW</sequence>
<dbReference type="Pfam" id="PF00805">
    <property type="entry name" value="Pentapeptide"/>
    <property type="match status" value="1"/>
</dbReference>
<gene>
    <name evidence="3" type="ORF">FRC98_16830</name>
</gene>
<dbReference type="OrthoDB" id="233093at2"/>
<feature type="chain" id="PRO_5022737699" evidence="2">
    <location>
        <begin position="20"/>
        <end position="471"/>
    </location>
</feature>
<dbReference type="AlphaFoldDB" id="A0A5C6X664"/>
<dbReference type="PROSITE" id="PS51257">
    <property type="entry name" value="PROKAR_LIPOPROTEIN"/>
    <property type="match status" value="1"/>
</dbReference>
<protein>
    <submittedName>
        <fullName evidence="3">Pentapeptide repeat-containing protein</fullName>
    </submittedName>
</protein>
<accession>A0A5C6X664</accession>
<dbReference type="Proteomes" id="UP000321412">
    <property type="component" value="Unassembled WGS sequence"/>
</dbReference>
<evidence type="ECO:0000256" key="1">
    <source>
        <dbReference type="SAM" id="MobiDB-lite"/>
    </source>
</evidence>
<name>A0A5C6X664_9DELT</name>
<dbReference type="EMBL" id="VOSM01000010">
    <property type="protein sequence ID" value="TXD35135.1"/>
    <property type="molecule type" value="Genomic_DNA"/>
</dbReference>
<evidence type="ECO:0000313" key="4">
    <source>
        <dbReference type="Proteomes" id="UP000321412"/>
    </source>
</evidence>
<dbReference type="SUPFAM" id="SSF141571">
    <property type="entry name" value="Pentapeptide repeat-like"/>
    <property type="match status" value="1"/>
</dbReference>
<keyword evidence="2" id="KW-0732">Signal</keyword>
<keyword evidence="4" id="KW-1185">Reference proteome</keyword>